<dbReference type="PANTHER" id="PTHR44858:SF1">
    <property type="entry name" value="UDP-N-ACETYLGLUCOSAMINE--PEPTIDE N-ACETYLGLUCOSAMINYLTRANSFERASE SPINDLY-RELATED"/>
    <property type="match status" value="1"/>
</dbReference>
<dbReference type="SMART" id="SM00028">
    <property type="entry name" value="TPR"/>
    <property type="match status" value="6"/>
</dbReference>
<dbReference type="SUPFAM" id="SSF48452">
    <property type="entry name" value="TPR-like"/>
    <property type="match status" value="1"/>
</dbReference>
<reference evidence="4 5" key="1">
    <citation type="submission" date="2019-02" db="EMBL/GenBank/DDBJ databases">
        <title>Deep-cultivation of Planctomycetes and their phenomic and genomic characterization uncovers novel biology.</title>
        <authorList>
            <person name="Wiegand S."/>
            <person name="Jogler M."/>
            <person name="Boedeker C."/>
            <person name="Pinto D."/>
            <person name="Vollmers J."/>
            <person name="Rivas-Marin E."/>
            <person name="Kohn T."/>
            <person name="Peeters S.H."/>
            <person name="Heuer A."/>
            <person name="Rast P."/>
            <person name="Oberbeckmann S."/>
            <person name="Bunk B."/>
            <person name="Jeske O."/>
            <person name="Meyerdierks A."/>
            <person name="Storesund J.E."/>
            <person name="Kallscheuer N."/>
            <person name="Luecker S."/>
            <person name="Lage O.M."/>
            <person name="Pohl T."/>
            <person name="Merkel B.J."/>
            <person name="Hornburger P."/>
            <person name="Mueller R.-W."/>
            <person name="Bruemmer F."/>
            <person name="Labrenz M."/>
            <person name="Spormann A.M."/>
            <person name="Op Den Camp H."/>
            <person name="Overmann J."/>
            <person name="Amann R."/>
            <person name="Jetten M.S.M."/>
            <person name="Mascher T."/>
            <person name="Medema M.H."/>
            <person name="Devos D.P."/>
            <person name="Kaster A.-K."/>
            <person name="Ovreas L."/>
            <person name="Rohde M."/>
            <person name="Galperin M.Y."/>
            <person name="Jogler C."/>
        </authorList>
    </citation>
    <scope>NUCLEOTIDE SEQUENCE [LARGE SCALE GENOMIC DNA]</scope>
    <source>
        <strain evidence="4 5">Pan54</strain>
    </source>
</reference>
<feature type="repeat" description="TPR" evidence="3">
    <location>
        <begin position="64"/>
        <end position="97"/>
    </location>
</feature>
<dbReference type="AlphaFoldDB" id="A0A5C5XMB7"/>
<dbReference type="Proteomes" id="UP000316095">
    <property type="component" value="Unassembled WGS sequence"/>
</dbReference>
<dbReference type="RefSeq" id="WP_146505840.1">
    <property type="nucleotide sequence ID" value="NZ_SJPG01000001.1"/>
</dbReference>
<evidence type="ECO:0000256" key="2">
    <source>
        <dbReference type="ARBA" id="ARBA00022803"/>
    </source>
</evidence>
<evidence type="ECO:0000313" key="4">
    <source>
        <dbReference type="EMBL" id="TWT64100.1"/>
    </source>
</evidence>
<feature type="repeat" description="TPR" evidence="3">
    <location>
        <begin position="135"/>
        <end position="168"/>
    </location>
</feature>
<dbReference type="InterPro" id="IPR011990">
    <property type="entry name" value="TPR-like_helical_dom_sf"/>
</dbReference>
<dbReference type="InterPro" id="IPR019734">
    <property type="entry name" value="TPR_rpt"/>
</dbReference>
<dbReference type="EMBL" id="SJPG01000001">
    <property type="protein sequence ID" value="TWT64100.1"/>
    <property type="molecule type" value="Genomic_DNA"/>
</dbReference>
<dbReference type="Gene3D" id="1.25.40.10">
    <property type="entry name" value="Tetratricopeptide repeat domain"/>
    <property type="match status" value="1"/>
</dbReference>
<comment type="caution">
    <text evidence="4">The sequence shown here is derived from an EMBL/GenBank/DDBJ whole genome shotgun (WGS) entry which is preliminary data.</text>
</comment>
<evidence type="ECO:0000256" key="3">
    <source>
        <dbReference type="PROSITE-ProRule" id="PRU00339"/>
    </source>
</evidence>
<protein>
    <submittedName>
        <fullName evidence="4">Lipoprotein NlpI</fullName>
    </submittedName>
</protein>
<accession>A0A5C5XMB7</accession>
<feature type="repeat" description="TPR" evidence="3">
    <location>
        <begin position="169"/>
        <end position="202"/>
    </location>
</feature>
<dbReference type="OrthoDB" id="9815894at2"/>
<dbReference type="Pfam" id="PF00515">
    <property type="entry name" value="TPR_1"/>
    <property type="match status" value="1"/>
</dbReference>
<keyword evidence="5" id="KW-1185">Reference proteome</keyword>
<evidence type="ECO:0000313" key="5">
    <source>
        <dbReference type="Proteomes" id="UP000316095"/>
    </source>
</evidence>
<keyword evidence="4" id="KW-0449">Lipoprotein</keyword>
<dbReference type="PROSITE" id="PS50005">
    <property type="entry name" value="TPR"/>
    <property type="match status" value="3"/>
</dbReference>
<keyword evidence="1" id="KW-0677">Repeat</keyword>
<sequence length="401" mass="45453">MLEKWTTLVITMAALGISGCTNGEDNPMVGRHKALIAYQEGDYERAIKLREEVLEKHPDYPFLWEVLYEQGVAYLDMDQPEKALPYFDRTIEIDPEYNFAYIRRAECYDMLGNFEAALADGNKALEVSRISSEFADLFLTRGNAYSQNGEQEMAAQNWEVGLKISPGMVPLLYRLSGFYLRTDRVEEALELIDRSLEVENQDPEVNLMRTIALARLDRMDEAEEALMRTQKVNTENQDNHIEVPASLQELMQNIQGARTSAEIPQAPMPLPEVVDSQSQQKQAFEVSRKYLISQGYQCEEKPEENLQFISCKLDDESYSIRVKSVADAQADSFGLTDAELEEMMQQSPPAGLIVVTGIDAATPEAQRNPTGRVAAFTKSWRPDPTRLSPIAYRYPLPKPEE</sequence>
<dbReference type="InterPro" id="IPR050498">
    <property type="entry name" value="Ycf3"/>
</dbReference>
<name>A0A5C5XMB7_9PLAN</name>
<evidence type="ECO:0000256" key="1">
    <source>
        <dbReference type="ARBA" id="ARBA00022737"/>
    </source>
</evidence>
<organism evidence="4 5">
    <name type="scientific">Rubinisphaera italica</name>
    <dbReference type="NCBI Taxonomy" id="2527969"/>
    <lineage>
        <taxon>Bacteria</taxon>
        <taxon>Pseudomonadati</taxon>
        <taxon>Planctomycetota</taxon>
        <taxon>Planctomycetia</taxon>
        <taxon>Planctomycetales</taxon>
        <taxon>Planctomycetaceae</taxon>
        <taxon>Rubinisphaera</taxon>
    </lineage>
</organism>
<gene>
    <name evidence="4" type="ORF">Pan54_48610</name>
</gene>
<dbReference type="PROSITE" id="PS51257">
    <property type="entry name" value="PROKAR_LIPOPROTEIN"/>
    <property type="match status" value="1"/>
</dbReference>
<dbReference type="PANTHER" id="PTHR44858">
    <property type="entry name" value="TETRATRICOPEPTIDE REPEAT PROTEIN 6"/>
    <property type="match status" value="1"/>
</dbReference>
<proteinExistence type="predicted"/>
<keyword evidence="2 3" id="KW-0802">TPR repeat</keyword>